<feature type="transmembrane region" description="Helical" evidence="8">
    <location>
        <begin position="103"/>
        <end position="122"/>
    </location>
</feature>
<dbReference type="PRINTS" id="PR01036">
    <property type="entry name" value="TCRTETB"/>
</dbReference>
<feature type="transmembrane region" description="Helical" evidence="8">
    <location>
        <begin position="255"/>
        <end position="272"/>
    </location>
</feature>
<feature type="transmembrane region" description="Helical" evidence="8">
    <location>
        <begin position="72"/>
        <end position="91"/>
    </location>
</feature>
<dbReference type="Gene3D" id="1.20.1720.10">
    <property type="entry name" value="Multidrug resistance protein D"/>
    <property type="match status" value="1"/>
</dbReference>
<evidence type="ECO:0000256" key="8">
    <source>
        <dbReference type="SAM" id="Phobius"/>
    </source>
</evidence>
<feature type="transmembrane region" description="Helical" evidence="8">
    <location>
        <begin position="221"/>
        <end position="240"/>
    </location>
</feature>
<keyword evidence="4 8" id="KW-0812">Transmembrane</keyword>
<dbReference type="InterPro" id="IPR011701">
    <property type="entry name" value="MFS"/>
</dbReference>
<dbReference type="RefSeq" id="WP_346783529.1">
    <property type="nucleotide sequence ID" value="NZ_JBDLBR010000001.1"/>
</dbReference>
<dbReference type="Proteomes" id="UP001484535">
    <property type="component" value="Unassembled WGS sequence"/>
</dbReference>
<dbReference type="SUPFAM" id="SSF103473">
    <property type="entry name" value="MFS general substrate transporter"/>
    <property type="match status" value="1"/>
</dbReference>
<feature type="transmembrane region" description="Helical" evidence="8">
    <location>
        <begin position="500"/>
        <end position="517"/>
    </location>
</feature>
<sequence>MASVAWRGGGKDLAAAPPPASASSDVAQLPVRNHLLLIVGVMIASLLQVLDVTIANVAIPHMRASLSATPDTISWVLTSYIIASAVALPITGWLADRIGSRRLFLMSVVIFVVASMLCGIAQNLEQMVLFRAIQGCGGAFIAPLSQSALLDTTRPSKQPQIIALWGMGVIVGPIIGPVLGGWLTEIANWRWVFFVNVPFGIICIVILLAELPSRAIRHRRFDLFGFAMVALALASLQLLLDRGNTVDWFSSAETFIYIGLMLTGAWIGVIHLSTARHPLFDRRLFANANFVIAGIFLFIVGVAMFATIAILPPMLQGLFGYDVIDTGLVLMPRGVGVLITMQLSGLLLKKGVDARWQVAFGFLITFWSLHLMGEWTLDIARAEFMSTGFLQGLGIGFVFIPLNTTAFATLPPELRTDGSSLLNLSRSVGSSVGISVVMTLAANETQRNHAELAAHVTGEVTSALDISSLDRYQQYGQTALAVADAEVTRQAMMIAYLNDFRLMSWLCLAAVPLVLLMRKSRRYGT</sequence>
<feature type="transmembrane region" description="Helical" evidence="8">
    <location>
        <begin position="330"/>
        <end position="348"/>
    </location>
</feature>
<dbReference type="Gene3D" id="1.20.1250.20">
    <property type="entry name" value="MFS general substrate transporter like domains"/>
    <property type="match status" value="1"/>
</dbReference>
<evidence type="ECO:0000256" key="1">
    <source>
        <dbReference type="ARBA" id="ARBA00004651"/>
    </source>
</evidence>
<evidence type="ECO:0000256" key="5">
    <source>
        <dbReference type="ARBA" id="ARBA00022989"/>
    </source>
</evidence>
<keyword evidence="5 8" id="KW-1133">Transmembrane helix</keyword>
<evidence type="ECO:0000256" key="4">
    <source>
        <dbReference type="ARBA" id="ARBA00022692"/>
    </source>
</evidence>
<dbReference type="PROSITE" id="PS50850">
    <property type="entry name" value="MFS"/>
    <property type="match status" value="1"/>
</dbReference>
<name>A0ABV0CT65_9SPHN</name>
<dbReference type="PANTHER" id="PTHR23501">
    <property type="entry name" value="MAJOR FACILITATOR SUPERFAMILY"/>
    <property type="match status" value="1"/>
</dbReference>
<dbReference type="CDD" id="cd17503">
    <property type="entry name" value="MFS_LmrB_MDR_like"/>
    <property type="match status" value="1"/>
</dbReference>
<dbReference type="EMBL" id="JBDLBR010000001">
    <property type="protein sequence ID" value="MEN7536074.1"/>
    <property type="molecule type" value="Genomic_DNA"/>
</dbReference>
<dbReference type="Pfam" id="PF07690">
    <property type="entry name" value="MFS_1"/>
    <property type="match status" value="1"/>
</dbReference>
<feature type="transmembrane region" description="Helical" evidence="8">
    <location>
        <begin position="162"/>
        <end position="183"/>
    </location>
</feature>
<evidence type="ECO:0000256" key="3">
    <source>
        <dbReference type="ARBA" id="ARBA00022475"/>
    </source>
</evidence>
<feature type="transmembrane region" description="Helical" evidence="8">
    <location>
        <begin position="35"/>
        <end position="60"/>
    </location>
</feature>
<dbReference type="NCBIfam" id="TIGR00711">
    <property type="entry name" value="efflux_EmrB"/>
    <property type="match status" value="1"/>
</dbReference>
<evidence type="ECO:0000259" key="9">
    <source>
        <dbReference type="PROSITE" id="PS50850"/>
    </source>
</evidence>
<keyword evidence="3" id="KW-1003">Cell membrane</keyword>
<evidence type="ECO:0000313" key="10">
    <source>
        <dbReference type="EMBL" id="MEN7536074.1"/>
    </source>
</evidence>
<feature type="transmembrane region" description="Helical" evidence="8">
    <location>
        <begin position="389"/>
        <end position="409"/>
    </location>
</feature>
<evidence type="ECO:0000313" key="11">
    <source>
        <dbReference type="Proteomes" id="UP001484535"/>
    </source>
</evidence>
<dbReference type="PANTHER" id="PTHR23501:SF174">
    <property type="entry name" value="MULTIDRUG EXPORT PROTEIN EMRB-RELATED"/>
    <property type="match status" value="1"/>
</dbReference>
<feature type="region of interest" description="Disordered" evidence="7">
    <location>
        <begin position="1"/>
        <end position="24"/>
    </location>
</feature>
<keyword evidence="6 8" id="KW-0472">Membrane</keyword>
<dbReference type="InterPro" id="IPR020846">
    <property type="entry name" value="MFS_dom"/>
</dbReference>
<dbReference type="InterPro" id="IPR004638">
    <property type="entry name" value="EmrB-like"/>
</dbReference>
<keyword evidence="11" id="KW-1185">Reference proteome</keyword>
<evidence type="ECO:0000256" key="2">
    <source>
        <dbReference type="ARBA" id="ARBA00022448"/>
    </source>
</evidence>
<evidence type="ECO:0000256" key="6">
    <source>
        <dbReference type="ARBA" id="ARBA00023136"/>
    </source>
</evidence>
<comment type="subcellular location">
    <subcellularLocation>
        <location evidence="1">Cell membrane</location>
        <topology evidence="1">Multi-pass membrane protein</topology>
    </subcellularLocation>
</comment>
<feature type="transmembrane region" description="Helical" evidence="8">
    <location>
        <begin position="189"/>
        <end position="209"/>
    </location>
</feature>
<accession>A0ABV0CT65</accession>
<proteinExistence type="predicted"/>
<comment type="caution">
    <text evidence="10">The sequence shown here is derived from an EMBL/GenBank/DDBJ whole genome shotgun (WGS) entry which is preliminary data.</text>
</comment>
<protein>
    <submittedName>
        <fullName evidence="10">MDR family MFS transporter</fullName>
    </submittedName>
</protein>
<evidence type="ECO:0000256" key="7">
    <source>
        <dbReference type="SAM" id="MobiDB-lite"/>
    </source>
</evidence>
<feature type="domain" description="Major facilitator superfamily (MFS) profile" evidence="9">
    <location>
        <begin position="37"/>
        <end position="522"/>
    </location>
</feature>
<reference evidence="10 11" key="1">
    <citation type="submission" date="2024-05" db="EMBL/GenBank/DDBJ databases">
        <authorList>
            <person name="Park S."/>
        </authorList>
    </citation>
    <scope>NUCLEOTIDE SEQUENCE [LARGE SCALE GENOMIC DNA]</scope>
    <source>
        <strain evidence="10 11">DGU5</strain>
    </source>
</reference>
<keyword evidence="2" id="KW-0813">Transport</keyword>
<feature type="transmembrane region" description="Helical" evidence="8">
    <location>
        <begin position="284"/>
        <end position="310"/>
    </location>
</feature>
<dbReference type="InterPro" id="IPR036259">
    <property type="entry name" value="MFS_trans_sf"/>
</dbReference>
<feature type="transmembrane region" description="Helical" evidence="8">
    <location>
        <begin position="128"/>
        <end position="150"/>
    </location>
</feature>
<gene>
    <name evidence="10" type="ORF">ABDJ38_02670</name>
</gene>
<organism evidence="10 11">
    <name type="scientific">Aurantiacibacter flavus</name>
    <dbReference type="NCBI Taxonomy" id="3145232"/>
    <lineage>
        <taxon>Bacteria</taxon>
        <taxon>Pseudomonadati</taxon>
        <taxon>Pseudomonadota</taxon>
        <taxon>Alphaproteobacteria</taxon>
        <taxon>Sphingomonadales</taxon>
        <taxon>Erythrobacteraceae</taxon>
        <taxon>Aurantiacibacter</taxon>
    </lineage>
</organism>